<protein>
    <submittedName>
        <fullName evidence="1">Uncharacterized protein</fullName>
    </submittedName>
</protein>
<name>A0ACB9QHQ4_9MYRT</name>
<evidence type="ECO:0000313" key="2">
    <source>
        <dbReference type="Proteomes" id="UP001057402"/>
    </source>
</evidence>
<gene>
    <name evidence="1" type="ORF">MLD38_021931</name>
</gene>
<sequence length="150" mass="17983">MGMGSERKSKEEKPIRDEDSKGRKRRADEGDDSSRSDRKEKRRKDRNHKHTSHSHKEKKSRDKSEHQKKDRLKKHGIQELSGDDYFLKNNEFSTWLKEERNIFFSDLSSEAARELFAEFVKEWNKLKLESRYYEGIATGLRTAHDWKIKK</sequence>
<organism evidence="1 2">
    <name type="scientific">Melastoma candidum</name>
    <dbReference type="NCBI Taxonomy" id="119954"/>
    <lineage>
        <taxon>Eukaryota</taxon>
        <taxon>Viridiplantae</taxon>
        <taxon>Streptophyta</taxon>
        <taxon>Embryophyta</taxon>
        <taxon>Tracheophyta</taxon>
        <taxon>Spermatophyta</taxon>
        <taxon>Magnoliopsida</taxon>
        <taxon>eudicotyledons</taxon>
        <taxon>Gunneridae</taxon>
        <taxon>Pentapetalae</taxon>
        <taxon>rosids</taxon>
        <taxon>malvids</taxon>
        <taxon>Myrtales</taxon>
        <taxon>Melastomataceae</taxon>
        <taxon>Melastomatoideae</taxon>
        <taxon>Melastomateae</taxon>
        <taxon>Melastoma</taxon>
    </lineage>
</organism>
<keyword evidence="2" id="KW-1185">Reference proteome</keyword>
<evidence type="ECO:0000313" key="1">
    <source>
        <dbReference type="EMBL" id="KAI4366001.1"/>
    </source>
</evidence>
<dbReference type="Proteomes" id="UP001057402">
    <property type="component" value="Chromosome 6"/>
</dbReference>
<comment type="caution">
    <text evidence="1">The sequence shown here is derived from an EMBL/GenBank/DDBJ whole genome shotgun (WGS) entry which is preliminary data.</text>
</comment>
<proteinExistence type="predicted"/>
<reference evidence="2" key="1">
    <citation type="journal article" date="2023" name="Front. Plant Sci.">
        <title>Chromosomal-level genome assembly of Melastoma candidum provides insights into trichome evolution.</title>
        <authorList>
            <person name="Zhong Y."/>
            <person name="Wu W."/>
            <person name="Sun C."/>
            <person name="Zou P."/>
            <person name="Liu Y."/>
            <person name="Dai S."/>
            <person name="Zhou R."/>
        </authorList>
    </citation>
    <scope>NUCLEOTIDE SEQUENCE [LARGE SCALE GENOMIC DNA]</scope>
</reference>
<accession>A0ACB9QHQ4</accession>
<dbReference type="EMBL" id="CM042885">
    <property type="protein sequence ID" value="KAI4366001.1"/>
    <property type="molecule type" value="Genomic_DNA"/>
</dbReference>